<keyword evidence="2" id="KW-1185">Reference proteome</keyword>
<evidence type="ECO:0000313" key="2">
    <source>
        <dbReference type="Proteomes" id="UP000799770"/>
    </source>
</evidence>
<gene>
    <name evidence="1" type="ORF">BDV96DRAFT_205682</name>
</gene>
<organism evidence="1 2">
    <name type="scientific">Lophiotrema nucula</name>
    <dbReference type="NCBI Taxonomy" id="690887"/>
    <lineage>
        <taxon>Eukaryota</taxon>
        <taxon>Fungi</taxon>
        <taxon>Dikarya</taxon>
        <taxon>Ascomycota</taxon>
        <taxon>Pezizomycotina</taxon>
        <taxon>Dothideomycetes</taxon>
        <taxon>Pleosporomycetidae</taxon>
        <taxon>Pleosporales</taxon>
        <taxon>Lophiotremataceae</taxon>
        <taxon>Lophiotrema</taxon>
    </lineage>
</organism>
<name>A0A6A5ZPV1_9PLEO</name>
<evidence type="ECO:0000313" key="1">
    <source>
        <dbReference type="EMBL" id="KAF2121185.1"/>
    </source>
</evidence>
<dbReference type="AlphaFoldDB" id="A0A6A5ZPV1"/>
<dbReference type="EMBL" id="ML977312">
    <property type="protein sequence ID" value="KAF2121185.1"/>
    <property type="molecule type" value="Genomic_DNA"/>
</dbReference>
<sequence>MTGLAPKLAQRRAAASEACFNRPQMADRHPMEHLRLTSHIPLEADAALLAIVQSQNPPHRKLHTPHFSNIDDTVPIPNIPFPIESDQDQPCKVCSRVNLEEAFQDGSTWTRRRWSFPNAGADSPCHLCRVVCWMLPGSPGHERVREGLRIRPFACYQR</sequence>
<proteinExistence type="predicted"/>
<protein>
    <submittedName>
        <fullName evidence="1">Uncharacterized protein</fullName>
    </submittedName>
</protein>
<accession>A0A6A5ZPV1</accession>
<reference evidence="1" key="1">
    <citation type="journal article" date="2020" name="Stud. Mycol.">
        <title>101 Dothideomycetes genomes: a test case for predicting lifestyles and emergence of pathogens.</title>
        <authorList>
            <person name="Haridas S."/>
            <person name="Albert R."/>
            <person name="Binder M."/>
            <person name="Bloem J."/>
            <person name="Labutti K."/>
            <person name="Salamov A."/>
            <person name="Andreopoulos B."/>
            <person name="Baker S."/>
            <person name="Barry K."/>
            <person name="Bills G."/>
            <person name="Bluhm B."/>
            <person name="Cannon C."/>
            <person name="Castanera R."/>
            <person name="Culley D."/>
            <person name="Daum C."/>
            <person name="Ezra D."/>
            <person name="Gonzalez J."/>
            <person name="Henrissat B."/>
            <person name="Kuo A."/>
            <person name="Liang C."/>
            <person name="Lipzen A."/>
            <person name="Lutzoni F."/>
            <person name="Magnuson J."/>
            <person name="Mondo S."/>
            <person name="Nolan M."/>
            <person name="Ohm R."/>
            <person name="Pangilinan J."/>
            <person name="Park H.-J."/>
            <person name="Ramirez L."/>
            <person name="Alfaro M."/>
            <person name="Sun H."/>
            <person name="Tritt A."/>
            <person name="Yoshinaga Y."/>
            <person name="Zwiers L.-H."/>
            <person name="Turgeon B."/>
            <person name="Goodwin S."/>
            <person name="Spatafora J."/>
            <person name="Crous P."/>
            <person name="Grigoriev I."/>
        </authorList>
    </citation>
    <scope>NUCLEOTIDE SEQUENCE</scope>
    <source>
        <strain evidence="1">CBS 627.86</strain>
    </source>
</reference>
<dbReference type="Proteomes" id="UP000799770">
    <property type="component" value="Unassembled WGS sequence"/>
</dbReference>